<keyword evidence="2" id="KW-0472">Membrane</keyword>
<reference evidence="3 4" key="1">
    <citation type="journal article" date="2020" name="BMC Genomics">
        <title>Intraspecific diversification of the crop wild relative Brassica cretica Lam. using demographic model selection.</title>
        <authorList>
            <person name="Kioukis A."/>
            <person name="Michalopoulou V.A."/>
            <person name="Briers L."/>
            <person name="Pirintsos S."/>
            <person name="Studholme D.J."/>
            <person name="Pavlidis P."/>
            <person name="Sarris P.F."/>
        </authorList>
    </citation>
    <scope>NUCLEOTIDE SEQUENCE [LARGE SCALE GENOMIC DNA]</scope>
    <source>
        <strain evidence="4">cv. PFS-1207/04</strain>
    </source>
</reference>
<evidence type="ECO:0000313" key="4">
    <source>
        <dbReference type="Proteomes" id="UP000266723"/>
    </source>
</evidence>
<dbReference type="EMBL" id="QGKV02000299">
    <property type="protein sequence ID" value="KAF3597072.1"/>
    <property type="molecule type" value="Genomic_DNA"/>
</dbReference>
<feature type="transmembrane region" description="Helical" evidence="2">
    <location>
        <begin position="33"/>
        <end position="55"/>
    </location>
</feature>
<protein>
    <submittedName>
        <fullName evidence="3">Uncharacterized protein</fullName>
    </submittedName>
</protein>
<comment type="caution">
    <text evidence="3">The sequence shown here is derived from an EMBL/GenBank/DDBJ whole genome shotgun (WGS) entry which is preliminary data.</text>
</comment>
<proteinExistence type="predicted"/>
<keyword evidence="2" id="KW-0812">Transmembrane</keyword>
<dbReference type="Proteomes" id="UP000266723">
    <property type="component" value="Unassembled WGS sequence"/>
</dbReference>
<organism evidence="3 4">
    <name type="scientific">Brassica cretica</name>
    <name type="common">Mustard</name>
    <dbReference type="NCBI Taxonomy" id="69181"/>
    <lineage>
        <taxon>Eukaryota</taxon>
        <taxon>Viridiplantae</taxon>
        <taxon>Streptophyta</taxon>
        <taxon>Embryophyta</taxon>
        <taxon>Tracheophyta</taxon>
        <taxon>Spermatophyta</taxon>
        <taxon>Magnoliopsida</taxon>
        <taxon>eudicotyledons</taxon>
        <taxon>Gunneridae</taxon>
        <taxon>Pentapetalae</taxon>
        <taxon>rosids</taxon>
        <taxon>malvids</taxon>
        <taxon>Brassicales</taxon>
        <taxon>Brassicaceae</taxon>
        <taxon>Brassiceae</taxon>
        <taxon>Brassica</taxon>
    </lineage>
</organism>
<evidence type="ECO:0000313" key="3">
    <source>
        <dbReference type="EMBL" id="KAF3597072.1"/>
    </source>
</evidence>
<gene>
    <name evidence="3" type="ORF">DY000_02023712</name>
</gene>
<sequence>MATKGEALPWRLPFFSGVTSALLLRRKLSLSRFVVTCFLIILYVRVLVLLCFSVQNGSSVFDASHLYGQQILDSNDTRWISQPFSTPDLIEQRNLHRAISYPEPQHHQRPHQHQQQFSSEPIILPKSSGGDRKISM</sequence>
<evidence type="ECO:0000256" key="2">
    <source>
        <dbReference type="SAM" id="Phobius"/>
    </source>
</evidence>
<keyword evidence="4" id="KW-1185">Reference proteome</keyword>
<feature type="region of interest" description="Disordered" evidence="1">
    <location>
        <begin position="104"/>
        <end position="136"/>
    </location>
</feature>
<accession>A0ABQ7EJC7</accession>
<evidence type="ECO:0000256" key="1">
    <source>
        <dbReference type="SAM" id="MobiDB-lite"/>
    </source>
</evidence>
<keyword evidence="2" id="KW-1133">Transmembrane helix</keyword>
<name>A0ABQ7EJC7_BRACR</name>